<keyword evidence="5 11" id="KW-1133">Transmembrane helix</keyword>
<dbReference type="PANTHER" id="PTHR10117:SF54">
    <property type="entry name" value="TRANSIENT RECEPTOR POTENTIAL-GAMMA PROTEIN"/>
    <property type="match status" value="1"/>
</dbReference>
<evidence type="ECO:0000256" key="1">
    <source>
        <dbReference type="ARBA" id="ARBA00004141"/>
    </source>
</evidence>
<evidence type="ECO:0000256" key="4">
    <source>
        <dbReference type="ARBA" id="ARBA00022737"/>
    </source>
</evidence>
<feature type="repeat" description="ANK" evidence="10">
    <location>
        <begin position="135"/>
        <end position="158"/>
    </location>
</feature>
<dbReference type="PANTHER" id="PTHR10117">
    <property type="entry name" value="TRANSIENT RECEPTOR POTENTIAL CHANNEL"/>
    <property type="match status" value="1"/>
</dbReference>
<evidence type="ECO:0000256" key="6">
    <source>
        <dbReference type="ARBA" id="ARBA00023043"/>
    </source>
</evidence>
<dbReference type="InterPro" id="IPR013555">
    <property type="entry name" value="TRP_dom"/>
</dbReference>
<keyword evidence="3 11" id="KW-0812">Transmembrane</keyword>
<dbReference type="SUPFAM" id="SSF48403">
    <property type="entry name" value="Ankyrin repeat"/>
    <property type="match status" value="1"/>
</dbReference>
<feature type="transmembrane region" description="Helical" evidence="11">
    <location>
        <begin position="497"/>
        <end position="519"/>
    </location>
</feature>
<protein>
    <submittedName>
        <fullName evidence="13">TRPC5 protein</fullName>
    </submittedName>
</protein>
<feature type="non-terminal residue" evidence="13">
    <location>
        <position position="1"/>
    </location>
</feature>
<sequence length="830" mass="94980">MTDNETTAGTEEDELGNPGVIFPHLQELEKKFFEIVDDGSVTEARLFLEQHPDFNINAINFQACGCTWIFPGACRKAKISVNIIVTGVGDNNGAGPLLGSASVNAPQMGEKRRRAILPTKRDTTEKKSGADSLLKGMSALHIAVNDRNMAMVEFLLSHPDIDPGDTHLHAIRDNQVRIAVLILNKLNELTPGLEYAGVTHSPDFPDDTTPLAVAAQYGRFEMIDILRFRRHILPKPHPPSCNCDEVCKPEREKVDIVTLEKMRLFIYSAISNPIYLCQTEEDPILKAFQLSAEFSKEASFDKEFYPDYKALSDEVSQFATELIDCARTAEEVRCILRQITGFGRTSSFEYPRLLLALDYEQKTFVAHPNVQQLVESKWIDTWHEWKVRNTLLKCLTIIPRIVMLPIMAFVMLLAPNSKQAKFYEIPINKCLSSVANYVIFLTFVFLQSRSDKTEQLRGPPNTGYEWVLAIYVISYTIAFIRLCIVDGPVRCFRTRTNWYELVMIILFILTFLFWIVAAIDVRINGQRDLERKYWHKYDPTLIAEGIFCVATIMAFFKLLFICQLHYDLGPLQLSLVKMIRDVGHFVAIFGIIVMAFAIGLCHLYQYYNGMVQTDDESKLKTEQESSFVDLKSTLKTLFWAVFCMSPVESADVIIENLPGGRDSETIINHHTFTEFIGYSAFASFQFISVVIVLNMLIACMANTFTKVTDNVNVEWIFGRTEAYVDFMLTTTLPPPFCIFSIFTGLRPVIEYIKILIKPPPGKRARWDFINCCYIEDLEEQKDERFAEVMTQLVQRYLRRYEKKMEETDIQKLRNELKEFSNILKEALSPS</sequence>
<comment type="subcellular location">
    <subcellularLocation>
        <location evidence="1">Membrane</location>
        <topology evidence="1">Multi-pass membrane protein</topology>
    </subcellularLocation>
</comment>
<dbReference type="Pfam" id="PF00520">
    <property type="entry name" value="Ion_trans"/>
    <property type="match status" value="1"/>
</dbReference>
<feature type="transmembrane region" description="Helical" evidence="11">
    <location>
        <begin position="426"/>
        <end position="446"/>
    </location>
</feature>
<accession>A0A836F2U2</accession>
<evidence type="ECO:0000259" key="12">
    <source>
        <dbReference type="SMART" id="SM01420"/>
    </source>
</evidence>
<keyword evidence="9" id="KW-0407">Ion channel</keyword>
<evidence type="ECO:0000313" key="14">
    <source>
        <dbReference type="Proteomes" id="UP000667349"/>
    </source>
</evidence>
<keyword evidence="8 11" id="KW-0472">Membrane</keyword>
<dbReference type="GO" id="GO:0034703">
    <property type="term" value="C:cation channel complex"/>
    <property type="evidence" value="ECO:0007669"/>
    <property type="project" value="UniProtKB-ARBA"/>
</dbReference>
<evidence type="ECO:0000256" key="11">
    <source>
        <dbReference type="SAM" id="Phobius"/>
    </source>
</evidence>
<keyword evidence="4" id="KW-0677">Repeat</keyword>
<gene>
    <name evidence="13" type="primary">Trpc5</name>
    <name evidence="13" type="ORF">G6Z75_0010353</name>
</gene>
<feature type="transmembrane region" description="Helical" evidence="11">
    <location>
        <begin position="582"/>
        <end position="607"/>
    </location>
</feature>
<dbReference type="PRINTS" id="PR01097">
    <property type="entry name" value="TRNSRECEPTRP"/>
</dbReference>
<dbReference type="SMART" id="SM00248">
    <property type="entry name" value="ANK"/>
    <property type="match status" value="2"/>
</dbReference>
<dbReference type="PROSITE" id="PS50088">
    <property type="entry name" value="ANK_REPEAT"/>
    <property type="match status" value="1"/>
</dbReference>
<feature type="transmembrane region" description="Helical" evidence="11">
    <location>
        <begin position="397"/>
        <end position="414"/>
    </location>
</feature>
<evidence type="ECO:0000313" key="13">
    <source>
        <dbReference type="EMBL" id="KAG5312160.1"/>
    </source>
</evidence>
<dbReference type="GO" id="GO:0070679">
    <property type="term" value="F:inositol 1,4,5 trisphosphate binding"/>
    <property type="evidence" value="ECO:0007669"/>
    <property type="project" value="TreeGrafter"/>
</dbReference>
<feature type="domain" description="Transient receptor ion channel" evidence="12">
    <location>
        <begin position="241"/>
        <end position="305"/>
    </location>
</feature>
<evidence type="ECO:0000256" key="9">
    <source>
        <dbReference type="ARBA" id="ARBA00023303"/>
    </source>
</evidence>
<dbReference type="InterPro" id="IPR036770">
    <property type="entry name" value="Ankyrin_rpt-contain_sf"/>
</dbReference>
<feature type="transmembrane region" description="Helical" evidence="11">
    <location>
        <begin position="539"/>
        <end position="561"/>
    </location>
</feature>
<evidence type="ECO:0000256" key="2">
    <source>
        <dbReference type="ARBA" id="ARBA00022448"/>
    </source>
</evidence>
<feature type="transmembrane region" description="Helical" evidence="11">
    <location>
        <begin position="466"/>
        <end position="485"/>
    </location>
</feature>
<dbReference type="InterPro" id="IPR002153">
    <property type="entry name" value="TRPC_channel"/>
</dbReference>
<name>A0A836F2U2_9HYME</name>
<evidence type="ECO:0000256" key="5">
    <source>
        <dbReference type="ARBA" id="ARBA00022989"/>
    </source>
</evidence>
<evidence type="ECO:0000256" key="8">
    <source>
        <dbReference type="ARBA" id="ARBA00023136"/>
    </source>
</evidence>
<dbReference type="GO" id="GO:0005886">
    <property type="term" value="C:plasma membrane"/>
    <property type="evidence" value="ECO:0007669"/>
    <property type="project" value="TreeGrafter"/>
</dbReference>
<comment type="caution">
    <text evidence="13">The sequence shown here is derived from an EMBL/GenBank/DDBJ whole genome shotgun (WGS) entry which is preliminary data.</text>
</comment>
<proteinExistence type="predicted"/>
<dbReference type="SMART" id="SM01420">
    <property type="entry name" value="TRP_2"/>
    <property type="match status" value="1"/>
</dbReference>
<dbReference type="GO" id="GO:0015279">
    <property type="term" value="F:store-operated calcium channel activity"/>
    <property type="evidence" value="ECO:0007669"/>
    <property type="project" value="TreeGrafter"/>
</dbReference>
<evidence type="ECO:0000256" key="10">
    <source>
        <dbReference type="PROSITE-ProRule" id="PRU00023"/>
    </source>
</evidence>
<dbReference type="GO" id="GO:0051480">
    <property type="term" value="P:regulation of cytosolic calcium ion concentration"/>
    <property type="evidence" value="ECO:0007669"/>
    <property type="project" value="TreeGrafter"/>
</dbReference>
<dbReference type="PROSITE" id="PS50297">
    <property type="entry name" value="ANK_REP_REGION"/>
    <property type="match status" value="1"/>
</dbReference>
<dbReference type="Gene3D" id="1.10.287.70">
    <property type="match status" value="1"/>
</dbReference>
<keyword evidence="6 10" id="KW-0040">ANK repeat</keyword>
<dbReference type="Pfam" id="PF00023">
    <property type="entry name" value="Ank"/>
    <property type="match status" value="1"/>
</dbReference>
<organism evidence="13 14">
    <name type="scientific">Acromyrmex insinuator</name>
    <dbReference type="NCBI Taxonomy" id="230686"/>
    <lineage>
        <taxon>Eukaryota</taxon>
        <taxon>Metazoa</taxon>
        <taxon>Ecdysozoa</taxon>
        <taxon>Arthropoda</taxon>
        <taxon>Hexapoda</taxon>
        <taxon>Insecta</taxon>
        <taxon>Pterygota</taxon>
        <taxon>Neoptera</taxon>
        <taxon>Endopterygota</taxon>
        <taxon>Hymenoptera</taxon>
        <taxon>Apocrita</taxon>
        <taxon>Aculeata</taxon>
        <taxon>Formicoidea</taxon>
        <taxon>Formicidae</taxon>
        <taxon>Myrmicinae</taxon>
        <taxon>Acromyrmex</taxon>
    </lineage>
</organism>
<keyword evidence="14" id="KW-1185">Reference proteome</keyword>
<dbReference type="Gene3D" id="1.25.40.20">
    <property type="entry name" value="Ankyrin repeat-containing domain"/>
    <property type="match status" value="1"/>
</dbReference>
<dbReference type="Proteomes" id="UP000667349">
    <property type="component" value="Unassembled WGS sequence"/>
</dbReference>
<evidence type="ECO:0000256" key="3">
    <source>
        <dbReference type="ARBA" id="ARBA00022692"/>
    </source>
</evidence>
<dbReference type="EMBL" id="JAANHZ010000333">
    <property type="protein sequence ID" value="KAG5312160.1"/>
    <property type="molecule type" value="Genomic_DNA"/>
</dbReference>
<dbReference type="InterPro" id="IPR002110">
    <property type="entry name" value="Ankyrin_rpt"/>
</dbReference>
<keyword evidence="2" id="KW-0813">Transport</keyword>
<dbReference type="Pfam" id="PF08344">
    <property type="entry name" value="TRP_2"/>
    <property type="match status" value="1"/>
</dbReference>
<keyword evidence="7" id="KW-0406">Ion transport</keyword>
<evidence type="ECO:0000256" key="7">
    <source>
        <dbReference type="ARBA" id="ARBA00023065"/>
    </source>
</evidence>
<feature type="non-terminal residue" evidence="13">
    <location>
        <position position="830"/>
    </location>
</feature>
<dbReference type="AlphaFoldDB" id="A0A836F2U2"/>
<reference evidence="13" key="1">
    <citation type="submission" date="2020-02" db="EMBL/GenBank/DDBJ databases">
        <title>Relaxed selection underlies rapid genomic changes in the transitions from sociality to social parasitism in ants.</title>
        <authorList>
            <person name="Bi X."/>
        </authorList>
    </citation>
    <scope>NUCLEOTIDE SEQUENCE</scope>
    <source>
        <strain evidence="13">BGI-DK2013a</strain>
        <tissue evidence="13">Whole body</tissue>
    </source>
</reference>
<feature type="transmembrane region" description="Helical" evidence="11">
    <location>
        <begin position="675"/>
        <end position="697"/>
    </location>
</feature>
<dbReference type="InterPro" id="IPR005821">
    <property type="entry name" value="Ion_trans_dom"/>
</dbReference>